<dbReference type="NCBIfam" id="TIGR01574">
    <property type="entry name" value="miaB-methiolase"/>
    <property type="match status" value="1"/>
</dbReference>
<dbReference type="SFLD" id="SFLDG01061">
    <property type="entry name" value="methylthiotransferase"/>
    <property type="match status" value="1"/>
</dbReference>
<dbReference type="InterPro" id="IPR006463">
    <property type="entry name" value="MiaB_methiolase"/>
</dbReference>
<dbReference type="PANTHER" id="PTHR43020:SF2">
    <property type="entry name" value="MITOCHONDRIAL TRNA METHYLTHIOTRANSFERASE CDK5RAP1"/>
    <property type="match status" value="1"/>
</dbReference>
<dbReference type="GO" id="GO:0051539">
    <property type="term" value="F:4 iron, 4 sulfur cluster binding"/>
    <property type="evidence" value="ECO:0007669"/>
    <property type="project" value="UniProtKB-UniRule"/>
</dbReference>
<evidence type="ECO:0000313" key="19">
    <source>
        <dbReference type="Proteomes" id="UP000001700"/>
    </source>
</evidence>
<evidence type="ECO:0000256" key="12">
    <source>
        <dbReference type="ARBA" id="ARBA00052380"/>
    </source>
</evidence>
<organism evidence="18 19">
    <name type="scientific">Riesia pediculicola (strain USDA)</name>
    <dbReference type="NCBI Taxonomy" id="515618"/>
    <lineage>
        <taxon>Bacteria</taxon>
        <taxon>Pseudomonadati</taxon>
        <taxon>Pseudomonadota</taxon>
        <taxon>Gammaproteobacteria</taxon>
        <taxon>Enterobacterales</taxon>
        <taxon>Enterobacteriaceae</taxon>
        <taxon>Candidatus Riesia</taxon>
    </lineage>
</organism>
<dbReference type="NCBIfam" id="TIGR00089">
    <property type="entry name" value="MiaB/RimO family radical SAM methylthiotransferase"/>
    <property type="match status" value="1"/>
</dbReference>
<comment type="similarity">
    <text evidence="14">Belongs to the methylthiotransferase family. MiaB subfamily.</text>
</comment>
<dbReference type="OrthoDB" id="9805215at2"/>
<dbReference type="Proteomes" id="UP000001700">
    <property type="component" value="Chromosome"/>
</dbReference>
<keyword evidence="19" id="KW-1185">Reference proteome</keyword>
<dbReference type="InterPro" id="IPR038135">
    <property type="entry name" value="Methylthiotransferase_N_sf"/>
</dbReference>
<evidence type="ECO:0000256" key="3">
    <source>
        <dbReference type="ARBA" id="ARBA00022490"/>
    </source>
</evidence>
<dbReference type="PROSITE" id="PS01278">
    <property type="entry name" value="MTTASE_RADICAL"/>
    <property type="match status" value="1"/>
</dbReference>
<dbReference type="InterPro" id="IPR002792">
    <property type="entry name" value="TRAM_dom"/>
</dbReference>
<keyword evidence="7 14" id="KW-0479">Metal-binding</keyword>
<evidence type="ECO:0000313" key="18">
    <source>
        <dbReference type="EMBL" id="ADD79761.1"/>
    </source>
</evidence>
<keyword evidence="2 14" id="KW-0004">4Fe-4S</keyword>
<dbReference type="PROSITE" id="PS51449">
    <property type="entry name" value="MTTASE_N"/>
    <property type="match status" value="1"/>
</dbReference>
<dbReference type="SUPFAM" id="SSF102114">
    <property type="entry name" value="Radical SAM enzymes"/>
    <property type="match status" value="1"/>
</dbReference>
<dbReference type="GO" id="GO:0035597">
    <property type="term" value="F:tRNA-2-methylthio-N(6)-dimethylallyladenosine(37) synthase activity"/>
    <property type="evidence" value="ECO:0007669"/>
    <property type="project" value="UniProtKB-EC"/>
</dbReference>
<dbReference type="AlphaFoldDB" id="D4G7N9"/>
<dbReference type="SFLD" id="SFLDS00029">
    <property type="entry name" value="Radical_SAM"/>
    <property type="match status" value="1"/>
</dbReference>
<feature type="binding site" evidence="14">
    <location>
        <position position="86"/>
    </location>
    <ligand>
        <name>[4Fe-4S] cluster</name>
        <dbReference type="ChEBI" id="CHEBI:49883"/>
        <label>1</label>
    </ligand>
</feature>
<keyword evidence="8 14" id="KW-0408">Iron</keyword>
<feature type="binding site" evidence="14">
    <location>
        <position position="165"/>
    </location>
    <ligand>
        <name>[4Fe-4S] cluster</name>
        <dbReference type="ChEBI" id="CHEBI:49883"/>
        <label>2</label>
        <note>4Fe-4S-S-AdoMet</note>
    </ligand>
</feature>
<evidence type="ECO:0000256" key="7">
    <source>
        <dbReference type="ARBA" id="ARBA00022723"/>
    </source>
</evidence>
<evidence type="ECO:0000256" key="1">
    <source>
        <dbReference type="ARBA" id="ARBA00003234"/>
    </source>
</evidence>
<dbReference type="InterPro" id="IPR058240">
    <property type="entry name" value="rSAM_sf"/>
</dbReference>
<feature type="domain" description="MTTase N-terminal" evidence="16">
    <location>
        <begin position="6"/>
        <end position="123"/>
    </location>
</feature>
<name>D4G7N9_RIEPU</name>
<dbReference type="EC" id="2.8.4.3" evidence="10 14"/>
<dbReference type="SFLD" id="SFLDF00273">
    <property type="entry name" value="(dimethylallyl)adenosine_tRNA"/>
    <property type="match status" value="1"/>
</dbReference>
<feature type="binding site" evidence="14">
    <location>
        <position position="15"/>
    </location>
    <ligand>
        <name>[4Fe-4S] cluster</name>
        <dbReference type="ChEBI" id="CHEBI:49883"/>
        <label>1</label>
    </ligand>
</feature>
<dbReference type="EMBL" id="CP001085">
    <property type="protein sequence ID" value="ADD79761.1"/>
    <property type="molecule type" value="Genomic_DNA"/>
</dbReference>
<dbReference type="InterPro" id="IPR023404">
    <property type="entry name" value="rSAM_horseshoe"/>
</dbReference>
<dbReference type="Gene3D" id="3.40.50.12160">
    <property type="entry name" value="Methylthiotransferase, N-terminal domain"/>
    <property type="match status" value="1"/>
</dbReference>
<comment type="subunit">
    <text evidence="14">Monomer.</text>
</comment>
<feature type="binding site" evidence="14">
    <location>
        <position position="161"/>
    </location>
    <ligand>
        <name>[4Fe-4S] cluster</name>
        <dbReference type="ChEBI" id="CHEBI:49883"/>
        <label>2</label>
        <note>4Fe-4S-S-AdoMet</note>
    </ligand>
</feature>
<dbReference type="PROSITE" id="PS50926">
    <property type="entry name" value="TRAM"/>
    <property type="match status" value="1"/>
</dbReference>
<dbReference type="STRING" id="515618.RIEPE_0078"/>
<dbReference type="eggNOG" id="COG0621">
    <property type="taxonomic scope" value="Bacteria"/>
</dbReference>
<dbReference type="Gene3D" id="3.80.30.20">
    <property type="entry name" value="tm_1862 like domain"/>
    <property type="match status" value="1"/>
</dbReference>
<comment type="catalytic activity">
    <reaction evidence="13">
        <text>N(6)-dimethylallyladenosine(37) in tRNA + (sulfur carrier)-SH + AH2 + 2 S-adenosyl-L-methionine = 2-methylsulfanyl-N(6)-dimethylallyladenosine(37) in tRNA + (sulfur carrier)-H + 5'-deoxyadenosine + L-methionine + A + S-adenosyl-L-homocysteine + 2 H(+)</text>
        <dbReference type="Rhea" id="RHEA:37067"/>
        <dbReference type="Rhea" id="RHEA-COMP:10375"/>
        <dbReference type="Rhea" id="RHEA-COMP:10376"/>
        <dbReference type="Rhea" id="RHEA-COMP:14737"/>
        <dbReference type="Rhea" id="RHEA-COMP:14739"/>
        <dbReference type="ChEBI" id="CHEBI:13193"/>
        <dbReference type="ChEBI" id="CHEBI:15378"/>
        <dbReference type="ChEBI" id="CHEBI:17319"/>
        <dbReference type="ChEBI" id="CHEBI:17499"/>
        <dbReference type="ChEBI" id="CHEBI:29917"/>
        <dbReference type="ChEBI" id="CHEBI:57844"/>
        <dbReference type="ChEBI" id="CHEBI:57856"/>
        <dbReference type="ChEBI" id="CHEBI:59789"/>
        <dbReference type="ChEBI" id="CHEBI:64428"/>
        <dbReference type="ChEBI" id="CHEBI:74415"/>
        <dbReference type="ChEBI" id="CHEBI:74417"/>
        <dbReference type="EC" id="2.8.4.3"/>
    </reaction>
    <physiologicalReaction direction="left-to-right" evidence="13">
        <dbReference type="Rhea" id="RHEA:37068"/>
    </physiologicalReaction>
</comment>
<reference evidence="18" key="1">
    <citation type="submission" date="2008-05" db="EMBL/GenBank/DDBJ databases">
        <title>Genome sequence of Riesia pediculicola USDA.</title>
        <authorList>
            <person name="Kirkness E.F."/>
        </authorList>
    </citation>
    <scope>NUCLEOTIDE SEQUENCE [LARGE SCALE GENOMIC DNA]</scope>
    <source>
        <strain evidence="18">USDA</strain>
    </source>
</reference>
<dbReference type="Pfam" id="PF04055">
    <property type="entry name" value="Radical_SAM"/>
    <property type="match status" value="1"/>
</dbReference>
<dbReference type="Pfam" id="PF01938">
    <property type="entry name" value="TRAM"/>
    <property type="match status" value="1"/>
</dbReference>
<feature type="binding site" evidence="14">
    <location>
        <position position="52"/>
    </location>
    <ligand>
        <name>[4Fe-4S] cluster</name>
        <dbReference type="ChEBI" id="CHEBI:49883"/>
        <label>1</label>
    </ligand>
</feature>
<keyword evidence="5 14" id="KW-0949">S-adenosyl-L-methionine</keyword>
<dbReference type="HAMAP" id="MF_01864">
    <property type="entry name" value="tRNA_metthiotr_MiaB"/>
    <property type="match status" value="1"/>
</dbReference>
<evidence type="ECO:0000256" key="13">
    <source>
        <dbReference type="ARBA" id="ARBA00052587"/>
    </source>
</evidence>
<evidence type="ECO:0000259" key="17">
    <source>
        <dbReference type="PROSITE" id="PS51918"/>
    </source>
</evidence>
<comment type="catalytic activity">
    <reaction evidence="11">
        <text>N(6)-dimethylallyladenosine(37) in tRNA + (sulfur carrier)-SH + AH2 + S-adenosyl-L-methionine = 2-thio-N(6)-dimethylallyladenosine(37) in tRNA + (sulfur carrier)-H + 5'-deoxyadenosine + L-methionine + A + H(+)</text>
        <dbReference type="Rhea" id="RHEA:36339"/>
        <dbReference type="Rhea" id="RHEA-COMP:10375"/>
        <dbReference type="Rhea" id="RHEA-COMP:10377"/>
        <dbReference type="Rhea" id="RHEA-COMP:14737"/>
        <dbReference type="Rhea" id="RHEA-COMP:14739"/>
        <dbReference type="ChEBI" id="CHEBI:13193"/>
        <dbReference type="ChEBI" id="CHEBI:15378"/>
        <dbReference type="ChEBI" id="CHEBI:17319"/>
        <dbReference type="ChEBI" id="CHEBI:17499"/>
        <dbReference type="ChEBI" id="CHEBI:29917"/>
        <dbReference type="ChEBI" id="CHEBI:57844"/>
        <dbReference type="ChEBI" id="CHEBI:59789"/>
        <dbReference type="ChEBI" id="CHEBI:64428"/>
        <dbReference type="ChEBI" id="CHEBI:74415"/>
        <dbReference type="ChEBI" id="CHEBI:74416"/>
    </reaction>
    <physiologicalReaction direction="left-to-right" evidence="11">
        <dbReference type="Rhea" id="RHEA:36340"/>
    </physiologicalReaction>
</comment>
<dbReference type="GO" id="GO:0005829">
    <property type="term" value="C:cytosol"/>
    <property type="evidence" value="ECO:0007669"/>
    <property type="project" value="TreeGrafter"/>
</dbReference>
<dbReference type="HOGENOM" id="CLU_018697_2_0_6"/>
<comment type="function">
    <text evidence="1 14">Catalyzes the methylthiolation of N6-(dimethylallyl)adenosine (i(6)A), leading to the formation of 2-methylthio-N6-(dimethylallyl)adenosine (ms(2)i(6)A) at position 37 in tRNAs that read codons beginning with uridine.</text>
</comment>
<evidence type="ECO:0000256" key="9">
    <source>
        <dbReference type="ARBA" id="ARBA00023014"/>
    </source>
</evidence>
<keyword evidence="4 14" id="KW-0808">Transferase</keyword>
<feature type="binding site" evidence="14">
    <location>
        <position position="168"/>
    </location>
    <ligand>
        <name>[4Fe-4S] cluster</name>
        <dbReference type="ChEBI" id="CHEBI:49883"/>
        <label>2</label>
        <note>4Fe-4S-S-AdoMet</note>
    </ligand>
</feature>
<gene>
    <name evidence="14 18" type="primary">miaB</name>
    <name evidence="18" type="ordered locus">RIEPE_0078</name>
</gene>
<evidence type="ECO:0000256" key="8">
    <source>
        <dbReference type="ARBA" id="ARBA00023004"/>
    </source>
</evidence>
<evidence type="ECO:0000256" key="2">
    <source>
        <dbReference type="ARBA" id="ARBA00022485"/>
    </source>
</evidence>
<keyword evidence="6 14" id="KW-0819">tRNA processing</keyword>
<dbReference type="CDD" id="cd01335">
    <property type="entry name" value="Radical_SAM"/>
    <property type="match status" value="1"/>
</dbReference>
<keyword evidence="3 14" id="KW-0963">Cytoplasm</keyword>
<accession>D4G7N9</accession>
<dbReference type="FunFam" id="3.80.30.20:FF:000001">
    <property type="entry name" value="tRNA-2-methylthio-N(6)-dimethylallyladenosine synthase 2"/>
    <property type="match status" value="1"/>
</dbReference>
<dbReference type="RefSeq" id="WP_013087745.1">
    <property type="nucleotide sequence ID" value="NC_014109.1"/>
</dbReference>
<dbReference type="InterPro" id="IPR020612">
    <property type="entry name" value="Methylthiotransferase_CS"/>
</dbReference>
<protein>
    <recommendedName>
        <fullName evidence="10 14">tRNA-2-methylthio-N(6)-dimethylallyladenosine synthase</fullName>
        <ecNumber evidence="10 14">2.8.4.3</ecNumber>
    </recommendedName>
    <alternativeName>
        <fullName evidence="14">(Dimethylallyl)adenosine tRNA methylthiotransferase MiaB</fullName>
    </alternativeName>
    <alternativeName>
        <fullName evidence="14">tRNA-i(6)A37 methylthiotransferase</fullName>
    </alternativeName>
</protein>
<evidence type="ECO:0000256" key="11">
    <source>
        <dbReference type="ARBA" id="ARBA00050926"/>
    </source>
</evidence>
<comment type="cofactor">
    <cofactor evidence="14">
        <name>[4Fe-4S] cluster</name>
        <dbReference type="ChEBI" id="CHEBI:49883"/>
    </cofactor>
    <text evidence="14">Binds 2 [4Fe-4S] clusters. One cluster is coordinated with 3 cysteines and an exchangeable S-adenosyl-L-methionine.</text>
</comment>
<evidence type="ECO:0000256" key="4">
    <source>
        <dbReference type="ARBA" id="ARBA00022679"/>
    </source>
</evidence>
<proteinExistence type="inferred from homology"/>
<comment type="subcellular location">
    <subcellularLocation>
        <location evidence="14">Cytoplasm</location>
    </subcellularLocation>
</comment>
<evidence type="ECO:0000256" key="5">
    <source>
        <dbReference type="ARBA" id="ARBA00022691"/>
    </source>
</evidence>
<sequence>MKTYYKKIYIKTWGCDMNKYDSSKIIDIFFKKKKYSLAKTDTEADIILLNTCSVREKAQEKVFHQLGRWKKLKKNKIELILCVGGCVASQMNKSILKRAPYVDIIFGPKTIHLLPEMIRSFEKSRRKIINIDSNFRNEKFQKNHETIRKDISSLISIIEGCNKKCSFCIVPFTRGKEFSRPLNEILIEIKNLVSEGCREIHLLGQNVNAYRYVQKNGKIYDFSKLIQKISLINGVKRIKFSTNHPNHFTQDVIDLYSTISQLVDYVHIPVQSGSDEILRKMRRPYTIERYKKIIKKIREVRPDILIGSDFIVGFPGETKEDFLKTIQLVKEIDFDVSFSFMYSSRPGTEASLLRDDTNGHEKRNRLYFLQNLIERQIIEHNKRMVNQTQKILVLSKDQNDPNKLVGFSNKNRKVIFYGSKEMIGNLIDVKITHFYKNKLYGRAIE</sequence>
<dbReference type="InterPro" id="IPR013848">
    <property type="entry name" value="Methylthiotransferase_N"/>
</dbReference>
<evidence type="ECO:0000256" key="14">
    <source>
        <dbReference type="HAMAP-Rule" id="MF_01864"/>
    </source>
</evidence>
<dbReference type="Pfam" id="PF00919">
    <property type="entry name" value="UPF0004"/>
    <property type="match status" value="1"/>
</dbReference>
<dbReference type="InterPro" id="IPR007197">
    <property type="entry name" value="rSAM"/>
</dbReference>
<dbReference type="PANTHER" id="PTHR43020">
    <property type="entry name" value="CDK5 REGULATORY SUBUNIT-ASSOCIATED PROTEIN 1"/>
    <property type="match status" value="1"/>
</dbReference>
<dbReference type="InterPro" id="IPR005839">
    <property type="entry name" value="Methylthiotransferase"/>
</dbReference>
<dbReference type="SMART" id="SM00729">
    <property type="entry name" value="Elp3"/>
    <property type="match status" value="1"/>
</dbReference>
<evidence type="ECO:0000256" key="10">
    <source>
        <dbReference type="ARBA" id="ARBA00033765"/>
    </source>
</evidence>
<keyword evidence="9 14" id="KW-0411">Iron-sulfur</keyword>
<dbReference type="KEGG" id="rip:RIEPE_0078"/>
<dbReference type="SFLD" id="SFLDG01082">
    <property type="entry name" value="B12-binding_domain_containing"/>
    <property type="match status" value="1"/>
</dbReference>
<dbReference type="PROSITE" id="PS51918">
    <property type="entry name" value="RADICAL_SAM"/>
    <property type="match status" value="1"/>
</dbReference>
<evidence type="ECO:0000259" key="16">
    <source>
        <dbReference type="PROSITE" id="PS51449"/>
    </source>
</evidence>
<evidence type="ECO:0000259" key="15">
    <source>
        <dbReference type="PROSITE" id="PS50926"/>
    </source>
</evidence>
<dbReference type="InterPro" id="IPR006638">
    <property type="entry name" value="Elp3/MiaA/NifB-like_rSAM"/>
</dbReference>
<feature type="domain" description="Radical SAM core" evidence="17">
    <location>
        <begin position="147"/>
        <end position="379"/>
    </location>
</feature>
<evidence type="ECO:0000256" key="6">
    <source>
        <dbReference type="ARBA" id="ARBA00022694"/>
    </source>
</evidence>
<feature type="domain" description="TRAM" evidence="15">
    <location>
        <begin position="382"/>
        <end position="445"/>
    </location>
</feature>
<dbReference type="FunFam" id="3.40.50.12160:FF:000001">
    <property type="entry name" value="tRNA-2-methylthio-N(6)-dimethylallyladenosine synthase"/>
    <property type="match status" value="1"/>
</dbReference>
<comment type="catalytic activity">
    <reaction evidence="12">
        <text>2-thio-N(6)-dimethylallyladenosine(37) in tRNA + S-adenosyl-L-methionine = 2-methylsulfanyl-N(6)-dimethylallyladenosine(37) in tRNA + S-adenosyl-L-homocysteine + H(+)</text>
        <dbReference type="Rhea" id="RHEA:37063"/>
        <dbReference type="Rhea" id="RHEA-COMP:10376"/>
        <dbReference type="Rhea" id="RHEA-COMP:10377"/>
        <dbReference type="ChEBI" id="CHEBI:15378"/>
        <dbReference type="ChEBI" id="CHEBI:57856"/>
        <dbReference type="ChEBI" id="CHEBI:59789"/>
        <dbReference type="ChEBI" id="CHEBI:74416"/>
        <dbReference type="ChEBI" id="CHEBI:74417"/>
    </reaction>
    <physiologicalReaction direction="left-to-right" evidence="12">
        <dbReference type="Rhea" id="RHEA:37064"/>
    </physiologicalReaction>
</comment>
<dbReference type="GO" id="GO:0046872">
    <property type="term" value="F:metal ion binding"/>
    <property type="evidence" value="ECO:0007669"/>
    <property type="project" value="UniProtKB-KW"/>
</dbReference>